<comment type="caution">
    <text evidence="3">Lacks conserved residue(s) required for the propagation of feature annotation.</text>
</comment>
<evidence type="ECO:0000313" key="5">
    <source>
        <dbReference type="Proteomes" id="UP000530320"/>
    </source>
</evidence>
<comment type="similarity">
    <text evidence="3">Belongs to the FdhD family.</text>
</comment>
<keyword evidence="1 3" id="KW-0963">Cytoplasm</keyword>
<reference evidence="4 5" key="1">
    <citation type="submission" date="2020-04" db="EMBL/GenBank/DDBJ databases">
        <title>Description of novel Gluconacetobacter.</title>
        <authorList>
            <person name="Sombolestani A."/>
        </authorList>
    </citation>
    <scope>NUCLEOTIDE SEQUENCE [LARGE SCALE GENOMIC DNA]</scope>
    <source>
        <strain evidence="4 5">LMG 22058</strain>
    </source>
</reference>
<gene>
    <name evidence="3 4" type="primary">fdhD</name>
    <name evidence="4" type="ORF">HLH44_17280</name>
</gene>
<dbReference type="RefSeq" id="WP_183010147.1">
    <property type="nucleotide sequence ID" value="NZ_JABEQP010000015.1"/>
</dbReference>
<protein>
    <recommendedName>
        <fullName evidence="3">Sulfur carrier protein FdhD</fullName>
    </recommendedName>
</protein>
<dbReference type="NCBIfam" id="TIGR00129">
    <property type="entry name" value="fdhD_narQ"/>
    <property type="match status" value="1"/>
</dbReference>
<proteinExistence type="inferred from homology"/>
<dbReference type="SUPFAM" id="SSF53927">
    <property type="entry name" value="Cytidine deaminase-like"/>
    <property type="match status" value="1"/>
</dbReference>
<dbReference type="Gene3D" id="3.10.20.10">
    <property type="match status" value="1"/>
</dbReference>
<comment type="subcellular location">
    <subcellularLocation>
        <location evidence="3">Cytoplasm</location>
    </subcellularLocation>
</comment>
<dbReference type="GO" id="GO:0097163">
    <property type="term" value="F:sulfur carrier activity"/>
    <property type="evidence" value="ECO:0007669"/>
    <property type="project" value="UniProtKB-UniRule"/>
</dbReference>
<dbReference type="InterPro" id="IPR003786">
    <property type="entry name" value="FdhD"/>
</dbReference>
<accession>A0A7W4K2F7</accession>
<name>A0A7W4K2F7_9PROT</name>
<feature type="active site" description="Cysteine persulfide intermediate" evidence="3">
    <location>
        <position position="122"/>
    </location>
</feature>
<keyword evidence="4" id="KW-0808">Transferase</keyword>
<evidence type="ECO:0000313" key="4">
    <source>
        <dbReference type="EMBL" id="MBB2199168.1"/>
    </source>
</evidence>
<dbReference type="EMBL" id="JABEQP010000015">
    <property type="protein sequence ID" value="MBB2199168.1"/>
    <property type="molecule type" value="Genomic_DNA"/>
</dbReference>
<dbReference type="PANTHER" id="PTHR30592:SF1">
    <property type="entry name" value="SULFUR CARRIER PROTEIN FDHD"/>
    <property type="match status" value="1"/>
</dbReference>
<dbReference type="GO" id="GO:0005737">
    <property type="term" value="C:cytoplasm"/>
    <property type="evidence" value="ECO:0007669"/>
    <property type="project" value="UniProtKB-SubCell"/>
</dbReference>
<evidence type="ECO:0000256" key="3">
    <source>
        <dbReference type="HAMAP-Rule" id="MF_00187"/>
    </source>
</evidence>
<comment type="caution">
    <text evidence="4">The sequence shown here is derived from an EMBL/GenBank/DDBJ whole genome shotgun (WGS) entry which is preliminary data.</text>
</comment>
<dbReference type="GO" id="GO:0006777">
    <property type="term" value="P:Mo-molybdopterin cofactor biosynthetic process"/>
    <property type="evidence" value="ECO:0007669"/>
    <property type="project" value="UniProtKB-UniRule"/>
</dbReference>
<dbReference type="AlphaFoldDB" id="A0A7W4K2F7"/>
<dbReference type="Gene3D" id="3.40.140.10">
    <property type="entry name" value="Cytidine Deaminase, domain 2"/>
    <property type="match status" value="1"/>
</dbReference>
<organism evidence="4 5">
    <name type="scientific">Gluconacetobacter dulcium</name>
    <dbReference type="NCBI Taxonomy" id="2729096"/>
    <lineage>
        <taxon>Bacteria</taxon>
        <taxon>Pseudomonadati</taxon>
        <taxon>Pseudomonadota</taxon>
        <taxon>Alphaproteobacteria</taxon>
        <taxon>Acetobacterales</taxon>
        <taxon>Acetobacteraceae</taxon>
        <taxon>Gluconacetobacter</taxon>
    </lineage>
</organism>
<keyword evidence="2 3" id="KW-0501">Molybdenum cofactor biosynthesis</keyword>
<dbReference type="HAMAP" id="MF_00187">
    <property type="entry name" value="FdhD"/>
    <property type="match status" value="1"/>
</dbReference>
<dbReference type="GO" id="GO:0016783">
    <property type="term" value="F:sulfurtransferase activity"/>
    <property type="evidence" value="ECO:0007669"/>
    <property type="project" value="InterPro"/>
</dbReference>
<dbReference type="Pfam" id="PF02634">
    <property type="entry name" value="FdhD-NarQ"/>
    <property type="match status" value="1"/>
</dbReference>
<sequence length="279" mass="29880">MRAGRGVTGEWPAPSALRPARLLSVRGAAEEGCRLVAEETPVAFLYNGMPHAVMMATPLDLEDFARGFSLTEGIVSDLRAVRAVDIQSRDDGGLTVAVRIDGADFRRLLQSGRRAMTGRSSCGVCGTERIEDVTRTLPPVPRGAPIGLSAIRRALGELEARQPLNAELHMMHAAAWATPEGHVTLVREDIGRHNALDKLIGARHTAGDGADGFALITSRCSFEMAQKAVSAAMTMLVAISAPTARALDVAECAGLTLIARARRDSQIVFTHPWRVGEDR</sequence>
<dbReference type="Proteomes" id="UP000530320">
    <property type="component" value="Unassembled WGS sequence"/>
</dbReference>
<dbReference type="PANTHER" id="PTHR30592">
    <property type="entry name" value="FORMATE DEHYDROGENASE"/>
    <property type="match status" value="1"/>
</dbReference>
<dbReference type="InterPro" id="IPR016193">
    <property type="entry name" value="Cytidine_deaminase-like"/>
</dbReference>
<dbReference type="PIRSF" id="PIRSF015626">
    <property type="entry name" value="FdhD"/>
    <property type="match status" value="1"/>
</dbReference>
<evidence type="ECO:0000256" key="2">
    <source>
        <dbReference type="ARBA" id="ARBA00023150"/>
    </source>
</evidence>
<evidence type="ECO:0000256" key="1">
    <source>
        <dbReference type="ARBA" id="ARBA00022490"/>
    </source>
</evidence>
<comment type="function">
    <text evidence="3">Required for formate dehydrogenase (FDH) activity. Acts as a sulfur carrier protein that transfers sulfur from IscS to the molybdenum cofactor prior to its insertion into FDH.</text>
</comment>